<keyword evidence="3" id="KW-0862">Zinc</keyword>
<name>A0A9R0Y561_TRITD</name>
<keyword evidence="7" id="KW-1185">Reference proteome</keyword>
<gene>
    <name evidence="6" type="ORF">TRITD_6Av1G181390</name>
</gene>
<dbReference type="PANTHER" id="PTHR31319:SF39">
    <property type="entry name" value="ZINC FINGER PROTEIN CONSTANS-LIKE 1"/>
    <property type="match status" value="1"/>
</dbReference>
<evidence type="ECO:0000313" key="6">
    <source>
        <dbReference type="EMBL" id="VAI48991.1"/>
    </source>
</evidence>
<evidence type="ECO:0000313" key="7">
    <source>
        <dbReference type="Proteomes" id="UP000324705"/>
    </source>
</evidence>
<evidence type="ECO:0000259" key="5">
    <source>
        <dbReference type="PROSITE" id="PS50119"/>
    </source>
</evidence>
<evidence type="ECO:0000256" key="2">
    <source>
        <dbReference type="ARBA" id="ARBA00022771"/>
    </source>
</evidence>
<dbReference type="GO" id="GO:0008270">
    <property type="term" value="F:zinc ion binding"/>
    <property type="evidence" value="ECO:0007669"/>
    <property type="project" value="UniProtKB-KW"/>
</dbReference>
<feature type="domain" description="B box-type" evidence="5">
    <location>
        <begin position="65"/>
        <end position="112"/>
    </location>
</feature>
<evidence type="ECO:0000256" key="3">
    <source>
        <dbReference type="ARBA" id="ARBA00022833"/>
    </source>
</evidence>
<dbReference type="CDD" id="cd19821">
    <property type="entry name" value="Bbox1_BBX-like"/>
    <property type="match status" value="2"/>
</dbReference>
<dbReference type="PROSITE" id="PS50119">
    <property type="entry name" value="ZF_BBOX"/>
    <property type="match status" value="2"/>
</dbReference>
<evidence type="ECO:0000256" key="1">
    <source>
        <dbReference type="ARBA" id="ARBA00022723"/>
    </source>
</evidence>
<dbReference type="Proteomes" id="UP000324705">
    <property type="component" value="Chromosome 6A"/>
</dbReference>
<evidence type="ECO:0000256" key="4">
    <source>
        <dbReference type="PROSITE-ProRule" id="PRU00024"/>
    </source>
</evidence>
<accession>A0A9R0Y561</accession>
<dbReference type="AlphaFoldDB" id="A0A9R0Y561"/>
<feature type="domain" description="B box-type" evidence="5">
    <location>
        <begin position="27"/>
        <end position="69"/>
    </location>
</feature>
<dbReference type="InterPro" id="IPR000315">
    <property type="entry name" value="Znf_B-box"/>
</dbReference>
<dbReference type="InterPro" id="IPR045281">
    <property type="entry name" value="CONSTANS-like"/>
</dbReference>
<dbReference type="SMART" id="SM00336">
    <property type="entry name" value="BBOX"/>
    <property type="match status" value="2"/>
</dbReference>
<dbReference type="InterPro" id="IPR049808">
    <property type="entry name" value="CONSTANS-like_Bbox1"/>
</dbReference>
<dbReference type="EMBL" id="LT934121">
    <property type="protein sequence ID" value="VAI48991.1"/>
    <property type="molecule type" value="Genomic_DNA"/>
</dbReference>
<reference evidence="6 7" key="1">
    <citation type="submission" date="2017-09" db="EMBL/GenBank/DDBJ databases">
        <authorList>
            <consortium name="International Durum Wheat Genome Sequencing Consortium (IDWGSC)"/>
            <person name="Milanesi L."/>
        </authorList>
    </citation>
    <scope>NUCLEOTIDE SEQUENCE [LARGE SCALE GENOMIC DNA]</scope>
    <source>
        <strain evidence="7">cv. Svevo</strain>
    </source>
</reference>
<sequence>MFMNCNFNSNLLENEAGRISFPWARPCDGCHAAPSAVYCCADAAYLCASCDTQVHSANRVASRHERVRVCETCESAPAVLACHADAAALCTACDAQVHSANPIAQRHQRVPVLPLPAVAIPAASGFAEAEASVTAHGDKEEGEEVDSWRLRRNSDDNNCANKIDRYYNLVGYNMYYNNITCDPRPEEQYRMQEQRVQNRYIEKQGCECVVPPQVVMASEQQESDYGTRGAGQAASVTAITSTYTASISNDISFSSMEVGIIPDNTRPDISNSNILTGSEAMELSGHSLQMPVHFSSMDREARVLRYKEKKQTRKFQKTIRFTHNFNNGLRHQFRNMQRHQNEISWLVQYGLLNPSLRKGRSCTTLPCYVK</sequence>
<dbReference type="Pfam" id="PF00643">
    <property type="entry name" value="zf-B_box"/>
    <property type="match status" value="1"/>
</dbReference>
<keyword evidence="2 4" id="KW-0863">Zinc-finger</keyword>
<dbReference type="GO" id="GO:0003700">
    <property type="term" value="F:DNA-binding transcription factor activity"/>
    <property type="evidence" value="ECO:0007669"/>
    <property type="project" value="TreeGrafter"/>
</dbReference>
<keyword evidence="1" id="KW-0479">Metal-binding</keyword>
<dbReference type="PANTHER" id="PTHR31319">
    <property type="entry name" value="ZINC FINGER PROTEIN CONSTANS-LIKE 4"/>
    <property type="match status" value="1"/>
</dbReference>
<dbReference type="GO" id="GO:0009909">
    <property type="term" value="P:regulation of flower development"/>
    <property type="evidence" value="ECO:0007669"/>
    <property type="project" value="InterPro"/>
</dbReference>
<protein>
    <recommendedName>
        <fullName evidence="5">B box-type domain-containing protein</fullName>
    </recommendedName>
</protein>
<dbReference type="GO" id="GO:0005634">
    <property type="term" value="C:nucleus"/>
    <property type="evidence" value="ECO:0007669"/>
    <property type="project" value="TreeGrafter"/>
</dbReference>
<proteinExistence type="predicted"/>
<dbReference type="Gramene" id="TRITD6Av1G181390.1">
    <property type="protein sequence ID" value="TRITD6Av1G181390.1"/>
    <property type="gene ID" value="TRITD6Av1G181390"/>
</dbReference>
<organism evidence="6 7">
    <name type="scientific">Triticum turgidum subsp. durum</name>
    <name type="common">Durum wheat</name>
    <name type="synonym">Triticum durum</name>
    <dbReference type="NCBI Taxonomy" id="4567"/>
    <lineage>
        <taxon>Eukaryota</taxon>
        <taxon>Viridiplantae</taxon>
        <taxon>Streptophyta</taxon>
        <taxon>Embryophyta</taxon>
        <taxon>Tracheophyta</taxon>
        <taxon>Spermatophyta</taxon>
        <taxon>Magnoliopsida</taxon>
        <taxon>Liliopsida</taxon>
        <taxon>Poales</taxon>
        <taxon>Poaceae</taxon>
        <taxon>BOP clade</taxon>
        <taxon>Pooideae</taxon>
        <taxon>Triticodae</taxon>
        <taxon>Triticeae</taxon>
        <taxon>Triticinae</taxon>
        <taxon>Triticum</taxon>
    </lineage>
</organism>